<proteinExistence type="predicted"/>
<keyword evidence="3" id="KW-1185">Reference proteome</keyword>
<name>A0ABT3PVC1_9BACT</name>
<comment type="caution">
    <text evidence="2">The sequence shown here is derived from an EMBL/GenBank/DDBJ whole genome shotgun (WGS) entry which is preliminary data.</text>
</comment>
<evidence type="ECO:0000313" key="3">
    <source>
        <dbReference type="Proteomes" id="UP001207337"/>
    </source>
</evidence>
<organism evidence="2 3">
    <name type="scientific">Fodinibius salicampi</name>
    <dbReference type="NCBI Taxonomy" id="1920655"/>
    <lineage>
        <taxon>Bacteria</taxon>
        <taxon>Pseudomonadati</taxon>
        <taxon>Balneolota</taxon>
        <taxon>Balneolia</taxon>
        <taxon>Balneolales</taxon>
        <taxon>Balneolaceae</taxon>
        <taxon>Fodinibius</taxon>
    </lineage>
</organism>
<feature type="transmembrane region" description="Helical" evidence="1">
    <location>
        <begin position="14"/>
        <end position="34"/>
    </location>
</feature>
<evidence type="ECO:0000256" key="1">
    <source>
        <dbReference type="SAM" id="Phobius"/>
    </source>
</evidence>
<dbReference type="RefSeq" id="WP_265787282.1">
    <property type="nucleotide sequence ID" value="NZ_BAABRS010000001.1"/>
</dbReference>
<dbReference type="EMBL" id="JAJNDC010000001">
    <property type="protein sequence ID" value="MCW9711778.1"/>
    <property type="molecule type" value="Genomic_DNA"/>
</dbReference>
<sequence>MDRSMIIYEQRHDIWRKGTFASAMLTILFFILFWNIPDPLWIGILRLVTFIFFTLTVFGTLKLMESPMEVELSFNSKYLLISYVQNEKEVLNEQFDRSAIQSILPTSNDLPFWTHYLHPQSAILKVNFKEEQHKSPLIKYRGRPLLFKQDELSEVRKWIDEEQQEYNSKTTT</sequence>
<keyword evidence="1" id="KW-1133">Transmembrane helix</keyword>
<protein>
    <recommendedName>
        <fullName evidence="4">PH domain-containing protein</fullName>
    </recommendedName>
</protein>
<dbReference type="Proteomes" id="UP001207337">
    <property type="component" value="Unassembled WGS sequence"/>
</dbReference>
<accession>A0ABT3PVC1</accession>
<evidence type="ECO:0008006" key="4">
    <source>
        <dbReference type="Google" id="ProtNLM"/>
    </source>
</evidence>
<keyword evidence="1" id="KW-0472">Membrane</keyword>
<gene>
    <name evidence="2" type="ORF">LQ318_02575</name>
</gene>
<evidence type="ECO:0000313" key="2">
    <source>
        <dbReference type="EMBL" id="MCW9711778.1"/>
    </source>
</evidence>
<reference evidence="2 3" key="1">
    <citation type="submission" date="2021-11" db="EMBL/GenBank/DDBJ databases">
        <title>Aliifidinibius sp. nov., a new bacterium isolated from saline soil.</title>
        <authorList>
            <person name="Galisteo C."/>
            <person name="De La Haba R."/>
            <person name="Sanchez-Porro C."/>
            <person name="Ventosa A."/>
        </authorList>
    </citation>
    <scope>NUCLEOTIDE SEQUENCE [LARGE SCALE GENOMIC DNA]</scope>
    <source>
        <strain evidence="2 3">KACC 190600</strain>
    </source>
</reference>
<keyword evidence="1" id="KW-0812">Transmembrane</keyword>
<feature type="transmembrane region" description="Helical" evidence="1">
    <location>
        <begin position="40"/>
        <end position="61"/>
    </location>
</feature>